<organism evidence="4 5">
    <name type="scientific">Vibrio aquimaris</name>
    <dbReference type="NCBI Taxonomy" id="2587862"/>
    <lineage>
        <taxon>Bacteria</taxon>
        <taxon>Pseudomonadati</taxon>
        <taxon>Pseudomonadota</taxon>
        <taxon>Gammaproteobacteria</taxon>
        <taxon>Vibrionales</taxon>
        <taxon>Vibrionaceae</taxon>
        <taxon>Vibrio</taxon>
    </lineage>
</organism>
<name>A0A5P9CH36_9VIBR</name>
<dbReference type="AlphaFoldDB" id="A0A5P9CH36"/>
<dbReference type="Pfam" id="PF13505">
    <property type="entry name" value="OMP_b-brl"/>
    <property type="match status" value="1"/>
</dbReference>
<evidence type="ECO:0000259" key="3">
    <source>
        <dbReference type="Pfam" id="PF13505"/>
    </source>
</evidence>
<dbReference type="Proteomes" id="UP000326936">
    <property type="component" value="Chromosome"/>
</dbReference>
<dbReference type="EMBL" id="CP045350">
    <property type="protein sequence ID" value="QFT25554.1"/>
    <property type="molecule type" value="Genomic_DNA"/>
</dbReference>
<evidence type="ECO:0000256" key="2">
    <source>
        <dbReference type="SAM" id="SignalP"/>
    </source>
</evidence>
<reference evidence="4 5" key="1">
    <citation type="submission" date="2019-10" db="EMBL/GenBank/DDBJ databases">
        <title>Complete genome sequence of Vibrio sp. strain THAF100, isolated from non-filtered water from the water column of tank 6 of a marine aquarium containing stony-coral fragments. Water maintained at 26 degree C.</title>
        <authorList>
            <person name="Ruckert C."/>
            <person name="Franco A."/>
            <person name="Kalinowski J."/>
            <person name="Glaeser S."/>
        </authorList>
    </citation>
    <scope>NUCLEOTIDE SEQUENCE [LARGE SCALE GENOMIC DNA]</scope>
    <source>
        <strain evidence="4 5">THAF100</strain>
    </source>
</reference>
<feature type="domain" description="Outer membrane protein beta-barrel" evidence="3">
    <location>
        <begin position="7"/>
        <end position="177"/>
    </location>
</feature>
<sequence length="187" mass="20461" precursor="true">MKKVLLIAAVAASASMPSLANDTYFALELGAGKYDYSGESADSKIAKETDDMGVFGLKVGHYLNQNVRGYGYLQLSVSDEYLHTDVTTREAGIGADYLHYVNDKFYLLAGGNLGYQKTVVENDVVGLKRDNTGLAAGANLGLGYKFTDNFGMELGYRHNQYFSNEIKEIELNVDATDIAYINANFAF</sequence>
<dbReference type="SUPFAM" id="SSF56925">
    <property type="entry name" value="OMPA-like"/>
    <property type="match status" value="1"/>
</dbReference>
<protein>
    <recommendedName>
        <fullName evidence="3">Outer membrane protein beta-barrel domain-containing protein</fullName>
    </recommendedName>
</protein>
<keyword evidence="1 2" id="KW-0732">Signal</keyword>
<evidence type="ECO:0000256" key="1">
    <source>
        <dbReference type="ARBA" id="ARBA00022729"/>
    </source>
</evidence>
<feature type="chain" id="PRO_5024992519" description="Outer membrane protein beta-barrel domain-containing protein" evidence="2">
    <location>
        <begin position="21"/>
        <end position="187"/>
    </location>
</feature>
<dbReference type="InterPro" id="IPR027385">
    <property type="entry name" value="Beta-barrel_OMP"/>
</dbReference>
<dbReference type="OrthoDB" id="8453176at2"/>
<dbReference type="RefSeq" id="WP_152429815.1">
    <property type="nucleotide sequence ID" value="NZ_CBCSDK010000003.1"/>
</dbReference>
<dbReference type="Gene3D" id="2.40.160.20">
    <property type="match status" value="1"/>
</dbReference>
<feature type="signal peptide" evidence="2">
    <location>
        <begin position="1"/>
        <end position="20"/>
    </location>
</feature>
<gene>
    <name evidence="4" type="ORF">FIV01_03760</name>
</gene>
<evidence type="ECO:0000313" key="4">
    <source>
        <dbReference type="EMBL" id="QFT25554.1"/>
    </source>
</evidence>
<proteinExistence type="predicted"/>
<evidence type="ECO:0000313" key="5">
    <source>
        <dbReference type="Proteomes" id="UP000326936"/>
    </source>
</evidence>
<dbReference type="InterPro" id="IPR011250">
    <property type="entry name" value="OMP/PagP_B-barrel"/>
</dbReference>
<accession>A0A5P9CH36</accession>
<keyword evidence="5" id="KW-1185">Reference proteome</keyword>
<dbReference type="KEGG" id="vaq:FIV01_03760"/>